<gene>
    <name evidence="2" type="ORF">EMPS_01371</name>
</gene>
<dbReference type="Proteomes" id="UP000827284">
    <property type="component" value="Unassembled WGS sequence"/>
</dbReference>
<keyword evidence="3" id="KW-1185">Reference proteome</keyword>
<accession>A0A9P3LSW6</accession>
<feature type="region of interest" description="Disordered" evidence="1">
    <location>
        <begin position="1"/>
        <end position="150"/>
    </location>
</feature>
<feature type="compositionally biased region" description="Polar residues" evidence="1">
    <location>
        <begin position="1"/>
        <end position="10"/>
    </location>
</feature>
<comment type="caution">
    <text evidence="2">The sequence shown here is derived from an EMBL/GenBank/DDBJ whole genome shotgun (WGS) entry which is preliminary data.</text>
</comment>
<dbReference type="AlphaFoldDB" id="A0A9P3LSW6"/>
<evidence type="ECO:0000313" key="2">
    <source>
        <dbReference type="EMBL" id="GJJ69025.1"/>
    </source>
</evidence>
<evidence type="ECO:0000256" key="1">
    <source>
        <dbReference type="SAM" id="MobiDB-lite"/>
    </source>
</evidence>
<proteinExistence type="predicted"/>
<reference evidence="2" key="2">
    <citation type="journal article" date="2022" name="Microbiol. Resour. Announc.">
        <title>Whole-Genome Sequence of Entomortierella parvispora E1425, a Mucoromycotan Fungus Associated with Burkholderiaceae-Related Endosymbiotic Bacteria.</title>
        <authorList>
            <person name="Herlambang A."/>
            <person name="Guo Y."/>
            <person name="Takashima Y."/>
            <person name="Narisawa K."/>
            <person name="Ohta H."/>
            <person name="Nishizawa T."/>
        </authorList>
    </citation>
    <scope>NUCLEOTIDE SEQUENCE</scope>
    <source>
        <strain evidence="2">E1425</strain>
    </source>
</reference>
<organism evidence="2 3">
    <name type="scientific">Entomortierella parvispora</name>
    <dbReference type="NCBI Taxonomy" id="205924"/>
    <lineage>
        <taxon>Eukaryota</taxon>
        <taxon>Fungi</taxon>
        <taxon>Fungi incertae sedis</taxon>
        <taxon>Mucoromycota</taxon>
        <taxon>Mortierellomycotina</taxon>
        <taxon>Mortierellomycetes</taxon>
        <taxon>Mortierellales</taxon>
        <taxon>Mortierellaceae</taxon>
        <taxon>Entomortierella</taxon>
    </lineage>
</organism>
<protein>
    <submittedName>
        <fullName evidence="2">Uncharacterized protein</fullName>
    </submittedName>
</protein>
<sequence length="150" mass="15882">MSEQQSNNNVPPRRGSFMDKIRDTFSGLRHHHQSPKAGSTPDARHQYGGADNQHDNAYAAEASIVGAHAIPPMTFHADPNHGHGGHSGNSQGSAANGAATEAQSQAQPQSQSQAHASHKNSEATPFEEFGDRYCGHDLHSAGADAVLPMK</sequence>
<name>A0A9P3LSW6_9FUNG</name>
<feature type="compositionally biased region" description="Low complexity" evidence="1">
    <location>
        <begin position="88"/>
        <end position="115"/>
    </location>
</feature>
<evidence type="ECO:0000313" key="3">
    <source>
        <dbReference type="Proteomes" id="UP000827284"/>
    </source>
</evidence>
<feature type="compositionally biased region" description="Basic and acidic residues" evidence="1">
    <location>
        <begin position="129"/>
        <end position="139"/>
    </location>
</feature>
<dbReference type="OrthoDB" id="2413014at2759"/>
<reference evidence="2" key="1">
    <citation type="submission" date="2021-11" db="EMBL/GenBank/DDBJ databases">
        <authorList>
            <person name="Herlambang A."/>
            <person name="Guo Y."/>
            <person name="Takashima Y."/>
            <person name="Nishizawa T."/>
        </authorList>
    </citation>
    <scope>NUCLEOTIDE SEQUENCE</scope>
    <source>
        <strain evidence="2">E1425</strain>
    </source>
</reference>
<dbReference type="EMBL" id="BQFW01000002">
    <property type="protein sequence ID" value="GJJ69025.1"/>
    <property type="molecule type" value="Genomic_DNA"/>
</dbReference>